<evidence type="ECO:0000259" key="2">
    <source>
        <dbReference type="Pfam" id="PF10304"/>
    </source>
</evidence>
<keyword evidence="6" id="KW-1185">Reference proteome</keyword>
<dbReference type="SUPFAM" id="SSF48371">
    <property type="entry name" value="ARM repeat"/>
    <property type="match status" value="1"/>
</dbReference>
<evidence type="ECO:0000256" key="1">
    <source>
        <dbReference type="ARBA" id="ARBA00005724"/>
    </source>
</evidence>
<evidence type="ECO:0000313" key="5">
    <source>
        <dbReference type="EMBL" id="CAH0557752.1"/>
    </source>
</evidence>
<dbReference type="InterPro" id="IPR016024">
    <property type="entry name" value="ARM-type_fold"/>
</dbReference>
<dbReference type="InterPro" id="IPR039600">
    <property type="entry name" value="TANGO6/Rtp1"/>
</dbReference>
<name>A0A9P0FJN0_BRAAE</name>
<dbReference type="InterPro" id="IPR057407">
    <property type="entry name" value="HEAT_TANGO6"/>
</dbReference>
<feature type="domain" description="RNA polymerase II assembly factor Rtp1 C-terminal" evidence="2">
    <location>
        <begin position="865"/>
        <end position="897"/>
    </location>
</feature>
<dbReference type="GO" id="GO:0009306">
    <property type="term" value="P:protein secretion"/>
    <property type="evidence" value="ECO:0007669"/>
    <property type="project" value="TreeGrafter"/>
</dbReference>
<dbReference type="Proteomes" id="UP001154078">
    <property type="component" value="Chromosome 5"/>
</dbReference>
<protein>
    <recommendedName>
        <fullName evidence="7">Transport and Golgi organization protein 6 homolog</fullName>
    </recommendedName>
</protein>
<evidence type="ECO:0000313" key="6">
    <source>
        <dbReference type="Proteomes" id="UP001154078"/>
    </source>
</evidence>
<dbReference type="Pfam" id="PF23565">
    <property type="entry name" value="ARM_TANGO6"/>
    <property type="match status" value="1"/>
</dbReference>
<feature type="domain" description="RNA polymerase II assembly factor Rtp1 C-terminal" evidence="3">
    <location>
        <begin position="660"/>
        <end position="773"/>
    </location>
</feature>
<accession>A0A9P0FJN0</accession>
<dbReference type="OrthoDB" id="39591at2759"/>
<dbReference type="PANTHER" id="PTHR20959">
    <property type="entry name" value="TRANSPORT AND GOLGI ORGANIZATION PROTEIN 6 FAMILY MEMBER"/>
    <property type="match status" value="1"/>
</dbReference>
<dbReference type="Pfam" id="PF10363">
    <property type="entry name" value="RTP1_C1"/>
    <property type="match status" value="1"/>
</dbReference>
<dbReference type="PANTHER" id="PTHR20959:SF1">
    <property type="entry name" value="TRANSPORT AND GOLGI ORGANIZATION PROTEIN 6 HOMOLOG"/>
    <property type="match status" value="1"/>
</dbReference>
<evidence type="ECO:0000259" key="3">
    <source>
        <dbReference type="Pfam" id="PF10363"/>
    </source>
</evidence>
<dbReference type="AlphaFoldDB" id="A0A9P0FJN0"/>
<sequence length="919" mass="106035">MDKTVLVNTLCALKCENLEEYENEEILTKKIYASYEDLKINENTVIVEFSNIPDVNFNQIPSKEWQFLALNFYILKKLNEKLSSSDTEILSVQQAKTVKICIKDLVSVGILKNLQPNMPFCVKSKQNCDIILTYNILKSSTLILCDFLSMPEIRLLLLPDSLQAILVSIYQISYCPLLKPNTTSKSGFFMSEEMHTNFTRDKIKFRIILTNLSKNIHPGIFVKETMIIFQEHSPVWFKKSVSQTLTNTIKSKNGVENIALALLDGANDDSTKIWKTLEVISKLLISCSGFPEFRENIAKQIISLLDKVEDDVVFERIFTHYTKTLYQFDEFLCKDIFVRRLVNPFLKFCYKEYKIKDNTDITKELLQNIRILFDVFHLNSGGTKNLPIEILQPIFNVIFRLYCITRNIFKTTQNELIKIILEIFKSYKNKFDIFDSFLFGISLPNISQFRSDITVNIEAETIKINTSKHKITYPVSDNAESILEILKNQENLQVELFGYLLNCITQKEKYFPKENLELLGVEKEFMNDYFERSLTVYKLLSDLANDEKTQKKITEKPENVIKYIKNVLVKTLEVKTHQTKDCDSESFQSVFTVIMILQSLTINEDNLGKYKDLEEPLAKIYEETTNKELQDLIQSILDTLNGEKPKSTRLKIDETPSELDKAIEDVCDPLIPVRGHGLMALTKLIENKDKGVLEKKQYVLNIFQQNLKNVDSYIYLSSIGGLAAMADIFPDTILNILCEEFTDFSKKDDEDGQEVRTKLGEVLVRVTKKLGEMAPKYKSLLLNTFLNGTKDEDELIRASSLSNLGEICRVLGYKLGSIITEILVCVHCIITTDKSLEARRAAVTVIRQLFLGLEDEMIAFLKDDILPVYRTLKQIYQHDKDDVMRLQAQLALEELNENMKNFVFPKQQLNMEKKIIMLD</sequence>
<dbReference type="Pfam" id="PF10304">
    <property type="entry name" value="RTP1_C2"/>
    <property type="match status" value="1"/>
</dbReference>
<gene>
    <name evidence="5" type="ORF">MELIAE_LOCUS8395</name>
</gene>
<dbReference type="EMBL" id="OV121136">
    <property type="protein sequence ID" value="CAH0557752.1"/>
    <property type="molecule type" value="Genomic_DNA"/>
</dbReference>
<dbReference type="InterPro" id="IPR011989">
    <property type="entry name" value="ARM-like"/>
</dbReference>
<evidence type="ECO:0000259" key="4">
    <source>
        <dbReference type="Pfam" id="PF23565"/>
    </source>
</evidence>
<reference evidence="5" key="1">
    <citation type="submission" date="2021-12" db="EMBL/GenBank/DDBJ databases">
        <authorList>
            <person name="King R."/>
        </authorList>
    </citation>
    <scope>NUCLEOTIDE SEQUENCE</scope>
</reference>
<proteinExistence type="inferred from homology"/>
<dbReference type="InterPro" id="IPR019451">
    <property type="entry name" value="Rtp1_C1"/>
</dbReference>
<organism evidence="5 6">
    <name type="scientific">Brassicogethes aeneus</name>
    <name type="common">Rape pollen beetle</name>
    <name type="synonym">Meligethes aeneus</name>
    <dbReference type="NCBI Taxonomy" id="1431903"/>
    <lineage>
        <taxon>Eukaryota</taxon>
        <taxon>Metazoa</taxon>
        <taxon>Ecdysozoa</taxon>
        <taxon>Arthropoda</taxon>
        <taxon>Hexapoda</taxon>
        <taxon>Insecta</taxon>
        <taxon>Pterygota</taxon>
        <taxon>Neoptera</taxon>
        <taxon>Endopterygota</taxon>
        <taxon>Coleoptera</taxon>
        <taxon>Polyphaga</taxon>
        <taxon>Cucujiformia</taxon>
        <taxon>Nitidulidae</taxon>
        <taxon>Meligethinae</taxon>
        <taxon>Brassicogethes</taxon>
    </lineage>
</organism>
<comment type="similarity">
    <text evidence="1">Belongs to the Tango6 family.</text>
</comment>
<feature type="domain" description="TANGO6 HEAT repeat" evidence="4">
    <location>
        <begin position="252"/>
        <end position="438"/>
    </location>
</feature>
<dbReference type="InterPro" id="IPR019414">
    <property type="entry name" value="Rtp1_C2"/>
</dbReference>
<dbReference type="Gene3D" id="1.25.10.10">
    <property type="entry name" value="Leucine-rich Repeat Variant"/>
    <property type="match status" value="1"/>
</dbReference>
<evidence type="ECO:0008006" key="7">
    <source>
        <dbReference type="Google" id="ProtNLM"/>
    </source>
</evidence>